<dbReference type="PANTHER" id="PTHR11247:SF27">
    <property type="entry name" value="LYSOSOMAL THIOESTERASE PPT2"/>
    <property type="match status" value="1"/>
</dbReference>
<keyword evidence="5" id="KW-0325">Glycoprotein</keyword>
<reference evidence="11" key="2">
    <citation type="submission" date="2020-12" db="EMBL/GenBank/DDBJ databases">
        <title>New Spironucleus salmonicida genome in near-complete chromosomes.</title>
        <authorList>
            <person name="Xu F."/>
            <person name="Kurt Z."/>
            <person name="Jimenez-Gonzalez A."/>
            <person name="Astvaldsson A."/>
            <person name="Andersson J.O."/>
            <person name="Svard S.G."/>
        </authorList>
    </citation>
    <scope>NUCLEOTIDE SEQUENCE</scope>
    <source>
        <strain evidence="11">ATCC 50377</strain>
    </source>
</reference>
<evidence type="ECO:0000313" key="12">
    <source>
        <dbReference type="Proteomes" id="UP000018208"/>
    </source>
</evidence>
<dbReference type="EMBL" id="AUWU02000006">
    <property type="protein sequence ID" value="KAH0571761.1"/>
    <property type="molecule type" value="Genomic_DNA"/>
</dbReference>
<evidence type="ECO:0000256" key="8">
    <source>
        <dbReference type="ARBA" id="ARBA00093223"/>
    </source>
</evidence>
<keyword evidence="12" id="KW-1185">Reference proteome</keyword>
<dbReference type="InterPro" id="IPR002472">
    <property type="entry name" value="Palm_thioest"/>
</dbReference>
<dbReference type="EMBL" id="KI546065">
    <property type="protein sequence ID" value="EST46762.1"/>
    <property type="molecule type" value="Genomic_DNA"/>
</dbReference>
<dbReference type="SUPFAM" id="SSF53474">
    <property type="entry name" value="alpha/beta-Hydrolases"/>
    <property type="match status" value="1"/>
</dbReference>
<dbReference type="InterPro" id="IPR029058">
    <property type="entry name" value="AB_hydrolase_fold"/>
</dbReference>
<dbReference type="EC" id="3.1.2.2" evidence="7"/>
<evidence type="ECO:0000256" key="1">
    <source>
        <dbReference type="ARBA" id="ARBA00004371"/>
    </source>
</evidence>
<dbReference type="Proteomes" id="UP000018208">
    <property type="component" value="Unassembled WGS sequence"/>
</dbReference>
<gene>
    <name evidence="10" type="ORF">SS50377_13224</name>
    <name evidence="11" type="ORF">SS50377_25956</name>
</gene>
<evidence type="ECO:0000313" key="10">
    <source>
        <dbReference type="EMBL" id="EST46762.1"/>
    </source>
</evidence>
<keyword evidence="4" id="KW-1015">Disulfide bond</keyword>
<accession>V6LQ13</accession>
<dbReference type="PRINTS" id="PR00414">
    <property type="entry name" value="PPTHIESTRASE"/>
</dbReference>
<protein>
    <recommendedName>
        <fullName evidence="7">palmitoyl-CoA hydrolase</fullName>
        <ecNumber evidence="7">3.1.2.2</ecNumber>
    </recommendedName>
</protein>
<comment type="catalytic activity">
    <reaction evidence="8">
        <text>S-hexadecanoyl-N-acetylcysteamine + H2O = N-acetylcysteamine + hexadecanoate + H(+)</text>
        <dbReference type="Rhea" id="RHEA:84099"/>
        <dbReference type="ChEBI" id="CHEBI:7896"/>
        <dbReference type="ChEBI" id="CHEBI:15377"/>
        <dbReference type="ChEBI" id="CHEBI:15378"/>
        <dbReference type="ChEBI" id="CHEBI:74410"/>
        <dbReference type="ChEBI" id="CHEBI:233601"/>
    </reaction>
</comment>
<dbReference type="VEuPathDB" id="GiardiaDB:SS50377_25956"/>
<evidence type="ECO:0000256" key="5">
    <source>
        <dbReference type="ARBA" id="ARBA00023180"/>
    </source>
</evidence>
<evidence type="ECO:0000313" key="11">
    <source>
        <dbReference type="EMBL" id="KAH0571761.1"/>
    </source>
</evidence>
<dbReference type="GO" id="GO:0005764">
    <property type="term" value="C:lysosome"/>
    <property type="evidence" value="ECO:0007669"/>
    <property type="project" value="UniProtKB-SubCell"/>
</dbReference>
<dbReference type="Gene3D" id="3.40.50.1820">
    <property type="entry name" value="alpha/beta hydrolase"/>
    <property type="match status" value="1"/>
</dbReference>
<evidence type="ECO:0000256" key="6">
    <source>
        <dbReference type="ARBA" id="ARBA00023228"/>
    </source>
</evidence>
<dbReference type="OrthoDB" id="10263094at2759"/>
<keyword evidence="6" id="KW-0458">Lysosome</keyword>
<evidence type="ECO:0000256" key="2">
    <source>
        <dbReference type="ARBA" id="ARBA00022729"/>
    </source>
</evidence>
<dbReference type="Pfam" id="PF02089">
    <property type="entry name" value="Palm_thioest"/>
    <property type="match status" value="1"/>
</dbReference>
<evidence type="ECO:0000256" key="4">
    <source>
        <dbReference type="ARBA" id="ARBA00023157"/>
    </source>
</evidence>
<name>V6LQ13_9EUKA</name>
<reference evidence="10 11" key="1">
    <citation type="journal article" date="2014" name="PLoS Genet.">
        <title>The Genome of Spironucleus salmonicida Highlights a Fish Pathogen Adapted to Fluctuating Environments.</title>
        <authorList>
            <person name="Xu F."/>
            <person name="Jerlstrom-Hultqvist J."/>
            <person name="Einarsson E."/>
            <person name="Astvaldsson A."/>
            <person name="Svard S.G."/>
            <person name="Andersson J.O."/>
        </authorList>
    </citation>
    <scope>NUCLEOTIDE SEQUENCE</scope>
    <source>
        <strain evidence="11">ATCC 50377</strain>
    </source>
</reference>
<comment type="function">
    <text evidence="9">Catalyzes the cleavage of thioester bonds from S-palmitoyl-CoA or S-palmitoyl-N-acetylcysteamine (unbranched structures) but does not have activity against palmitoylcysteine or palmitoylated proteins, branched structures or bulky head groups. Conversely, hydrolyzes both long and short chain fatty acyl-CoA substrate.</text>
</comment>
<organism evidence="10">
    <name type="scientific">Spironucleus salmonicida</name>
    <dbReference type="NCBI Taxonomy" id="348837"/>
    <lineage>
        <taxon>Eukaryota</taxon>
        <taxon>Metamonada</taxon>
        <taxon>Diplomonadida</taxon>
        <taxon>Hexamitidae</taxon>
        <taxon>Hexamitinae</taxon>
        <taxon>Spironucleus</taxon>
    </lineage>
</organism>
<dbReference type="PANTHER" id="PTHR11247">
    <property type="entry name" value="PALMITOYL-PROTEIN THIOESTERASE/DOLICHYLDIPHOSPHATASE 1"/>
    <property type="match status" value="1"/>
</dbReference>
<evidence type="ECO:0000256" key="3">
    <source>
        <dbReference type="ARBA" id="ARBA00022801"/>
    </source>
</evidence>
<evidence type="ECO:0000256" key="7">
    <source>
        <dbReference type="ARBA" id="ARBA00038848"/>
    </source>
</evidence>
<evidence type="ECO:0000256" key="9">
    <source>
        <dbReference type="ARBA" id="ARBA00093353"/>
    </source>
</evidence>
<comment type="subcellular location">
    <subcellularLocation>
        <location evidence="1">Lysosome</location>
    </subcellularLocation>
</comment>
<proteinExistence type="predicted"/>
<dbReference type="GO" id="GO:0016790">
    <property type="term" value="F:thiolester hydrolase activity"/>
    <property type="evidence" value="ECO:0007669"/>
    <property type="project" value="TreeGrafter"/>
</dbReference>
<dbReference type="GO" id="GO:0098599">
    <property type="term" value="F:palmitoyl hydrolase activity"/>
    <property type="evidence" value="ECO:0007669"/>
    <property type="project" value="InterPro"/>
</dbReference>
<keyword evidence="3" id="KW-0378">Hydrolase</keyword>
<keyword evidence="2" id="KW-0732">Signal</keyword>
<sequence length="279" mass="32399">MIALLSIQTPIVIMHGFMDHKDTLLHLKHKIENAFPDRKVINCEVGNGQISSIVTPINQQVSELRTCIMDDEDTKNGFYAIGHSQGSYLFRQYIELHQHDSPPVIKYFSLAGPLGGQFCGRKSKCFHVSFPWFINNYIENHVYKDSWQNGIGASNYWRDPYQLEVYQERSTSLAILDNIREYSQQRKENFMSVAQIVLFGGPNDGIITPWQSTFFGVFKENKDKDVVEYQDRPEYKEDTFGLRSMVEQGRIEFVQTDLDHLSYVLNNNFIENILIPRLK</sequence>
<dbReference type="AlphaFoldDB" id="V6LQ13"/>